<dbReference type="InterPro" id="IPR018114">
    <property type="entry name" value="TRYPSIN_HIS"/>
</dbReference>
<keyword evidence="2" id="KW-0645">Protease</keyword>
<dbReference type="PANTHER" id="PTHR24276:SF98">
    <property type="entry name" value="FI18310P1-RELATED"/>
    <property type="match status" value="1"/>
</dbReference>
<evidence type="ECO:0000313" key="7">
    <source>
        <dbReference type="EMBL" id="KAJ6222284.1"/>
    </source>
</evidence>
<reference evidence="7" key="1">
    <citation type="submission" date="2022-12" db="EMBL/GenBank/DDBJ databases">
        <title>Genome assemblies of Blomia tropicalis.</title>
        <authorList>
            <person name="Cui Y."/>
        </authorList>
    </citation>
    <scope>NUCLEOTIDE SEQUENCE</scope>
    <source>
        <tissue evidence="7">Adult mites</tissue>
    </source>
</reference>
<keyword evidence="8" id="KW-1185">Reference proteome</keyword>
<dbReference type="AlphaFoldDB" id="A0A9Q0MAY8"/>
<proteinExistence type="inferred from homology"/>
<dbReference type="InterPro" id="IPR050430">
    <property type="entry name" value="Peptidase_S1"/>
</dbReference>
<dbReference type="InterPro" id="IPR009003">
    <property type="entry name" value="Peptidase_S1_PA"/>
</dbReference>
<dbReference type="InterPro" id="IPR001254">
    <property type="entry name" value="Trypsin_dom"/>
</dbReference>
<accession>A0A9Q0MAY8</accession>
<evidence type="ECO:0000256" key="4">
    <source>
        <dbReference type="ARBA" id="ARBA00022825"/>
    </source>
</evidence>
<dbReference type="PANTHER" id="PTHR24276">
    <property type="entry name" value="POLYSERASE-RELATED"/>
    <property type="match status" value="1"/>
</dbReference>
<evidence type="ECO:0000256" key="2">
    <source>
        <dbReference type="ARBA" id="ARBA00022670"/>
    </source>
</evidence>
<evidence type="ECO:0000256" key="5">
    <source>
        <dbReference type="ARBA" id="ARBA00023157"/>
    </source>
</evidence>
<comment type="caution">
    <text evidence="7">The sequence shown here is derived from an EMBL/GenBank/DDBJ whole genome shotgun (WGS) entry which is preliminary data.</text>
</comment>
<dbReference type="GO" id="GO:0004252">
    <property type="term" value="F:serine-type endopeptidase activity"/>
    <property type="evidence" value="ECO:0007669"/>
    <property type="project" value="InterPro"/>
</dbReference>
<evidence type="ECO:0000256" key="1">
    <source>
        <dbReference type="ARBA" id="ARBA00007664"/>
    </source>
</evidence>
<keyword evidence="5" id="KW-1015">Disulfide bond</keyword>
<dbReference type="InterPro" id="IPR043504">
    <property type="entry name" value="Peptidase_S1_PA_chymotrypsin"/>
</dbReference>
<dbReference type="SMART" id="SM00020">
    <property type="entry name" value="Tryp_SPc"/>
    <property type="match status" value="1"/>
</dbReference>
<dbReference type="GO" id="GO:0006508">
    <property type="term" value="P:proteolysis"/>
    <property type="evidence" value="ECO:0007669"/>
    <property type="project" value="UniProtKB-KW"/>
</dbReference>
<sequence length="443" mass="50319">MIVHRNYDWINQGQENDIAILILKEKILQKNGIEYARLPTYEFDGEFFVSIYGWGDVAEGGPSSYILLKTTMKTMTTSDCAKRRNLACLSENECKVICATSVDTGDCDGDSGGPVVFHDGTVVGIITERINTNHPMDEKKPRQKRIFLRTFSYRNFISFHELRHFQKSFLRYTSELIIKSSNRDHIKPSNVGRIINGRNVSITEVPYLVQILKDSNNSIPICGGILIAPTKVITAAHCVYDSDKKSFEERLYIRYGTPLAFWSLLPVIPVSRIVVHRNYDWINEISINDIAILILKNEISQAYRVDYARLPTYEFDGEFSVSIYGWGDVAEGGPPSYFLLKTTMETMSTSDCAKMLYPGCLSENECKIICAVSTDSGDGKGDSGGPVVFHDGTVVGMITVKVWTNDSMEEEEPWQERIFLRTFSYKKFIDFRELNHPQKFLDT</sequence>
<dbReference type="PRINTS" id="PR00722">
    <property type="entry name" value="CHYMOTRYPSIN"/>
</dbReference>
<protein>
    <recommendedName>
        <fullName evidence="6">Peptidase S1 domain-containing protein</fullName>
    </recommendedName>
</protein>
<feature type="domain" description="Peptidase S1" evidence="6">
    <location>
        <begin position="1"/>
        <end position="157"/>
    </location>
</feature>
<dbReference type="InterPro" id="IPR001314">
    <property type="entry name" value="Peptidase_S1A"/>
</dbReference>
<dbReference type="SUPFAM" id="SSF50494">
    <property type="entry name" value="Trypsin-like serine proteases"/>
    <property type="match status" value="2"/>
</dbReference>
<comment type="similarity">
    <text evidence="1">Belongs to the peptidase S1 family.</text>
</comment>
<dbReference type="Proteomes" id="UP001142055">
    <property type="component" value="Chromosome 1"/>
</dbReference>
<dbReference type="Gene3D" id="2.40.10.10">
    <property type="entry name" value="Trypsin-like serine proteases"/>
    <property type="match status" value="2"/>
</dbReference>
<dbReference type="PROSITE" id="PS00134">
    <property type="entry name" value="TRYPSIN_HIS"/>
    <property type="match status" value="1"/>
</dbReference>
<dbReference type="PROSITE" id="PS50240">
    <property type="entry name" value="TRYPSIN_DOM"/>
    <property type="match status" value="2"/>
</dbReference>
<dbReference type="Pfam" id="PF00089">
    <property type="entry name" value="Trypsin"/>
    <property type="match status" value="2"/>
</dbReference>
<organism evidence="7 8">
    <name type="scientific">Blomia tropicalis</name>
    <name type="common">Mite</name>
    <dbReference type="NCBI Taxonomy" id="40697"/>
    <lineage>
        <taxon>Eukaryota</taxon>
        <taxon>Metazoa</taxon>
        <taxon>Ecdysozoa</taxon>
        <taxon>Arthropoda</taxon>
        <taxon>Chelicerata</taxon>
        <taxon>Arachnida</taxon>
        <taxon>Acari</taxon>
        <taxon>Acariformes</taxon>
        <taxon>Sarcoptiformes</taxon>
        <taxon>Astigmata</taxon>
        <taxon>Glycyphagoidea</taxon>
        <taxon>Echimyopodidae</taxon>
        <taxon>Blomia</taxon>
    </lineage>
</organism>
<evidence type="ECO:0000313" key="8">
    <source>
        <dbReference type="Proteomes" id="UP001142055"/>
    </source>
</evidence>
<feature type="domain" description="Peptidase S1" evidence="6">
    <location>
        <begin position="194"/>
        <end position="420"/>
    </location>
</feature>
<evidence type="ECO:0000259" key="6">
    <source>
        <dbReference type="PROSITE" id="PS50240"/>
    </source>
</evidence>
<evidence type="ECO:0000256" key="3">
    <source>
        <dbReference type="ARBA" id="ARBA00022801"/>
    </source>
</evidence>
<keyword evidence="3" id="KW-0378">Hydrolase</keyword>
<dbReference type="EMBL" id="JAPWDV010000001">
    <property type="protein sequence ID" value="KAJ6222284.1"/>
    <property type="molecule type" value="Genomic_DNA"/>
</dbReference>
<gene>
    <name evidence="7" type="ORF">RDWZM_000829</name>
</gene>
<name>A0A9Q0MAY8_BLOTA</name>
<keyword evidence="4" id="KW-0720">Serine protease</keyword>